<proteinExistence type="predicted"/>
<dbReference type="PROSITE" id="PS50110">
    <property type="entry name" value="RESPONSE_REGULATORY"/>
    <property type="match status" value="1"/>
</dbReference>
<organism evidence="3 4">
    <name type="scientific">Marichromatium bheemlicum</name>
    <dbReference type="NCBI Taxonomy" id="365339"/>
    <lineage>
        <taxon>Bacteria</taxon>
        <taxon>Pseudomonadati</taxon>
        <taxon>Pseudomonadota</taxon>
        <taxon>Gammaproteobacteria</taxon>
        <taxon>Chromatiales</taxon>
        <taxon>Chromatiaceae</taxon>
        <taxon>Marichromatium</taxon>
    </lineage>
</organism>
<name>A0ABX1I765_9GAMM</name>
<protein>
    <submittedName>
        <fullName evidence="3">Response regulator</fullName>
    </submittedName>
</protein>
<accession>A0ABX1I765</accession>
<dbReference type="SMART" id="SM00448">
    <property type="entry name" value="REC"/>
    <property type="match status" value="1"/>
</dbReference>
<dbReference type="Pfam" id="PF00072">
    <property type="entry name" value="Response_reg"/>
    <property type="match status" value="1"/>
</dbReference>
<dbReference type="InterPro" id="IPR001789">
    <property type="entry name" value="Sig_transdc_resp-reg_receiver"/>
</dbReference>
<keyword evidence="1" id="KW-0597">Phosphoprotein</keyword>
<comment type="caution">
    <text evidence="3">The sequence shown here is derived from an EMBL/GenBank/DDBJ whole genome shotgun (WGS) entry which is preliminary data.</text>
</comment>
<evidence type="ECO:0000256" key="1">
    <source>
        <dbReference type="PROSITE-ProRule" id="PRU00169"/>
    </source>
</evidence>
<dbReference type="CDD" id="cd17557">
    <property type="entry name" value="REC_Rcp-like"/>
    <property type="match status" value="1"/>
</dbReference>
<reference evidence="3 4" key="1">
    <citation type="submission" date="2020-04" db="EMBL/GenBank/DDBJ databases">
        <title>Draft Whole-Genome sequence of Marichromatium bheemlicum DSM 18632, type strain.</title>
        <authorList>
            <person name="Kyndt J.A."/>
            <person name="Meyer T.E."/>
        </authorList>
    </citation>
    <scope>NUCLEOTIDE SEQUENCE [LARGE SCALE GENOMIC DNA]</scope>
    <source>
        <strain evidence="3 4">DSM 18632</strain>
    </source>
</reference>
<feature type="domain" description="Response regulatory" evidence="2">
    <location>
        <begin position="7"/>
        <end position="135"/>
    </location>
</feature>
<dbReference type="SUPFAM" id="SSF52172">
    <property type="entry name" value="CheY-like"/>
    <property type="match status" value="1"/>
</dbReference>
<dbReference type="Proteomes" id="UP000740754">
    <property type="component" value="Unassembled WGS sequence"/>
</dbReference>
<dbReference type="InterPro" id="IPR052893">
    <property type="entry name" value="TCS_response_regulator"/>
</dbReference>
<dbReference type="EMBL" id="JAAXKX010000002">
    <property type="protein sequence ID" value="NKN32070.1"/>
    <property type="molecule type" value="Genomic_DNA"/>
</dbReference>
<evidence type="ECO:0000313" key="3">
    <source>
        <dbReference type="EMBL" id="NKN32070.1"/>
    </source>
</evidence>
<evidence type="ECO:0000313" key="4">
    <source>
        <dbReference type="Proteomes" id="UP000740754"/>
    </source>
</evidence>
<dbReference type="InterPro" id="IPR011006">
    <property type="entry name" value="CheY-like_superfamily"/>
</dbReference>
<sequence>MPEQTLSVLLIEDDPAHAEITRRGLEAKHLPTRLTHVEDGQAALDYLFRQGRFSDPESSPRPDLILLDLRLPKVAGLEVLRRIKADTQLRRIPVVVLSTSAAPPDVLGAYSNQASSYLVKPTDYETFAQLFDSLKHYWLAWNRYPD</sequence>
<dbReference type="Gene3D" id="3.40.50.2300">
    <property type="match status" value="1"/>
</dbReference>
<dbReference type="PANTHER" id="PTHR44520:SF2">
    <property type="entry name" value="RESPONSE REGULATOR RCP1"/>
    <property type="match status" value="1"/>
</dbReference>
<dbReference type="RefSeq" id="WP_168666223.1">
    <property type="nucleotide sequence ID" value="NZ_JAAXKX010000002.1"/>
</dbReference>
<feature type="modified residue" description="4-aspartylphosphate" evidence="1">
    <location>
        <position position="68"/>
    </location>
</feature>
<evidence type="ECO:0000259" key="2">
    <source>
        <dbReference type="PROSITE" id="PS50110"/>
    </source>
</evidence>
<dbReference type="PANTHER" id="PTHR44520">
    <property type="entry name" value="RESPONSE REGULATOR RCP1-RELATED"/>
    <property type="match status" value="1"/>
</dbReference>
<keyword evidence="4" id="KW-1185">Reference proteome</keyword>
<gene>
    <name evidence="3" type="ORF">HF203_02375</name>
</gene>